<accession>C5BDS4</accession>
<proteinExistence type="predicted"/>
<protein>
    <submittedName>
        <fullName evidence="1">Uncharacterized protein</fullName>
    </submittedName>
</protein>
<sequence>MARTVFRVAPQRVNHMPRWMLFLSPQVPIVCTKWVKKQHSILVDENFR</sequence>
<dbReference type="KEGG" id="eic:NT01EI_1434"/>
<evidence type="ECO:0000313" key="1">
    <source>
        <dbReference type="EMBL" id="ACR68622.1"/>
    </source>
</evidence>
<name>C5BDS4_EDWI9</name>
<dbReference type="Proteomes" id="UP000001485">
    <property type="component" value="Chromosome"/>
</dbReference>
<reference evidence="2" key="1">
    <citation type="submission" date="2009-03" db="EMBL/GenBank/DDBJ databases">
        <title>Complete genome sequence of Edwardsiella ictaluri 93-146.</title>
        <authorList>
            <person name="Williams M.L."/>
            <person name="Gillaspy A.F."/>
            <person name="Dyer D.W."/>
            <person name="Thune R.L."/>
            <person name="Waldbieser G.C."/>
            <person name="Schuster S.C."/>
            <person name="Gipson J."/>
            <person name="Zaitshik J."/>
            <person name="Landry C."/>
            <person name="Lawrence M.L."/>
        </authorList>
    </citation>
    <scope>NUCLEOTIDE SEQUENCE [LARGE SCALE GENOMIC DNA]</scope>
    <source>
        <strain evidence="2">93-146</strain>
    </source>
</reference>
<reference evidence="1 2" key="2">
    <citation type="journal article" date="2012" name="J. Bacteriol.">
        <title>Genome Sequence of Edwardsiella ictaluri 93-146, a Strain Associated with a Natural Channel Catfish Outbreak of Enteric Septicemia of Catfish.</title>
        <authorList>
            <person name="Williams M.L."/>
            <person name="Gillaspy A.F."/>
            <person name="Dyer D.W."/>
            <person name="Thune R.L."/>
            <person name="Waldbieser G.C."/>
            <person name="Schuster S.C."/>
            <person name="Gipson J."/>
            <person name="Zaitshik J."/>
            <person name="Landry C."/>
            <person name="Banes M.M."/>
            <person name="Lawrence M.L."/>
        </authorList>
    </citation>
    <scope>NUCLEOTIDE SEQUENCE [LARGE SCALE GENOMIC DNA]</scope>
    <source>
        <strain evidence="1 2">93-146</strain>
    </source>
</reference>
<evidence type="ECO:0000313" key="2">
    <source>
        <dbReference type="Proteomes" id="UP000001485"/>
    </source>
</evidence>
<organism evidence="1 2">
    <name type="scientific">Edwardsiella ictaluri (strain 93-146)</name>
    <dbReference type="NCBI Taxonomy" id="634503"/>
    <lineage>
        <taxon>Bacteria</taxon>
        <taxon>Pseudomonadati</taxon>
        <taxon>Pseudomonadota</taxon>
        <taxon>Gammaproteobacteria</taxon>
        <taxon>Enterobacterales</taxon>
        <taxon>Hafniaceae</taxon>
        <taxon>Edwardsiella</taxon>
    </lineage>
</organism>
<dbReference type="EMBL" id="CP001600">
    <property type="protein sequence ID" value="ACR68622.1"/>
    <property type="molecule type" value="Genomic_DNA"/>
</dbReference>
<dbReference type="HOGENOM" id="CLU_3152224_0_0_6"/>
<gene>
    <name evidence="1" type="ordered locus">NT01EI_1434</name>
</gene>
<dbReference type="AlphaFoldDB" id="C5BDS4"/>